<comment type="caution">
    <text evidence="4">The sequence shown here is derived from an EMBL/GenBank/DDBJ whole genome shotgun (WGS) entry which is preliminary data.</text>
</comment>
<dbReference type="PANTHER" id="PTHR12818">
    <property type="entry name" value="TRNA (ADENINE(37)-N6)-METHYLTRANSFERASE"/>
    <property type="match status" value="1"/>
</dbReference>
<dbReference type="InterPro" id="IPR036414">
    <property type="entry name" value="YaeB_N_sf"/>
</dbReference>
<evidence type="ECO:0000313" key="5">
    <source>
        <dbReference type="Proteomes" id="UP000286985"/>
    </source>
</evidence>
<dbReference type="InterPro" id="IPR040372">
    <property type="entry name" value="YaeB-like"/>
</dbReference>
<dbReference type="CDD" id="cd09281">
    <property type="entry name" value="UPF0066"/>
    <property type="match status" value="1"/>
</dbReference>
<dbReference type="NCBIfam" id="TIGR00104">
    <property type="entry name" value="tRNA_TsaA"/>
    <property type="match status" value="1"/>
</dbReference>
<dbReference type="InterPro" id="IPR023370">
    <property type="entry name" value="TrmO-like_N"/>
</dbReference>
<dbReference type="SUPFAM" id="SSF118196">
    <property type="entry name" value="YaeB-like"/>
    <property type="match status" value="1"/>
</dbReference>
<sequence length="246" mass="27278">MIIGSTQTTNQNPITMHPIGIIRSPYAQKFAVPRQPGLVRAARATIELHGTAAHPDSVRGLEQFSHLWIMFVFHQTQAQGWKPLVRPPRLGGNKKLGVFATRSTFRPNPIGLSVVELEAIRIDGERVFIDVIGGDWVDKTPVLDIKPYIPYADAISNAQGGFAQTSPATLPTVFSPEAAAQIECLASEYPQLRLLIEQVLAQDPRPAYQNNSQDVDKTYGMTLYDVNIRWQVVNQQNHVISVVKGF</sequence>
<evidence type="ECO:0000256" key="2">
    <source>
        <dbReference type="ARBA" id="ARBA00033753"/>
    </source>
</evidence>
<name>A0A432XMV7_9GAMM</name>
<dbReference type="Pfam" id="PF01980">
    <property type="entry name" value="TrmO_N"/>
    <property type="match status" value="1"/>
</dbReference>
<dbReference type="GO" id="GO:0032259">
    <property type="term" value="P:methylation"/>
    <property type="evidence" value="ECO:0007669"/>
    <property type="project" value="UniProtKB-KW"/>
</dbReference>
<dbReference type="GO" id="GO:0089715">
    <property type="term" value="F:tRNA (L-threonylcarbamoyladenosine(37)-C2) methyltransferase activity"/>
    <property type="evidence" value="ECO:0007669"/>
    <property type="project" value="TreeGrafter"/>
</dbReference>
<dbReference type="InterPro" id="IPR041369">
    <property type="entry name" value="TrmO_C"/>
</dbReference>
<dbReference type="Proteomes" id="UP000286985">
    <property type="component" value="Unassembled WGS sequence"/>
</dbReference>
<dbReference type="Gene3D" id="2.40.30.70">
    <property type="entry name" value="YaeB-like"/>
    <property type="match status" value="1"/>
</dbReference>
<dbReference type="Gene3D" id="3.30.2310.10">
    <property type="entry name" value="YaeB-like"/>
    <property type="match status" value="1"/>
</dbReference>
<gene>
    <name evidence="4" type="primary">tsaA</name>
    <name evidence="4" type="ORF">CWE24_04295</name>
</gene>
<dbReference type="PROSITE" id="PS51668">
    <property type="entry name" value="TSAA_2"/>
    <property type="match status" value="1"/>
</dbReference>
<evidence type="ECO:0000256" key="1">
    <source>
        <dbReference type="ARBA" id="ARBA00022691"/>
    </source>
</evidence>
<feature type="domain" description="TsaA-like" evidence="3">
    <location>
        <begin position="16"/>
        <end position="157"/>
    </location>
</feature>
<proteinExistence type="inferred from homology"/>
<accession>A0A432XMV7</accession>
<dbReference type="Pfam" id="PF18389">
    <property type="entry name" value="TrmO_C"/>
    <property type="match status" value="1"/>
</dbReference>
<protein>
    <submittedName>
        <fullName evidence="4">tRNA (N6-threonylcarbamoyladenosine(37)-N6)-methyltransferase TrmO</fullName>
    </submittedName>
</protein>
<evidence type="ECO:0000313" key="4">
    <source>
        <dbReference type="EMBL" id="RUO50048.1"/>
    </source>
</evidence>
<reference evidence="5" key="1">
    <citation type="journal article" date="2018" name="Front. Microbiol.">
        <title>Genome-Based Analysis Reveals the Taxonomy and Diversity of the Family Idiomarinaceae.</title>
        <authorList>
            <person name="Liu Y."/>
            <person name="Lai Q."/>
            <person name="Shao Z."/>
        </authorList>
    </citation>
    <scope>NUCLEOTIDE SEQUENCE [LARGE SCALE GENOMIC DNA]</scope>
    <source>
        <strain evidence="5">908033</strain>
    </source>
</reference>
<dbReference type="PROSITE" id="PS01318">
    <property type="entry name" value="TSAA_1"/>
    <property type="match status" value="1"/>
</dbReference>
<keyword evidence="5" id="KW-1185">Reference proteome</keyword>
<dbReference type="InterPro" id="IPR036413">
    <property type="entry name" value="YaeB-like_sf"/>
</dbReference>
<dbReference type="EMBL" id="PIPU01000001">
    <property type="protein sequence ID" value="RUO50048.1"/>
    <property type="molecule type" value="Genomic_DNA"/>
</dbReference>
<comment type="similarity">
    <text evidence="2">Belongs to the tRNA methyltransferase O family.</text>
</comment>
<dbReference type="AlphaFoldDB" id="A0A432XMV7"/>
<keyword evidence="4" id="KW-0808">Transferase</keyword>
<keyword evidence="4" id="KW-0489">Methyltransferase</keyword>
<dbReference type="OrthoDB" id="9804309at2"/>
<keyword evidence="1" id="KW-0949">S-adenosyl-L-methionine</keyword>
<dbReference type="STRING" id="519452.SAMN04488139_0998"/>
<dbReference type="FunFam" id="2.40.30.70:FF:000001">
    <property type="entry name" value="tRNA (N6-threonylcarbamoyladenosine(37)-N6)-methyltransferase TrmO"/>
    <property type="match status" value="1"/>
</dbReference>
<evidence type="ECO:0000259" key="3">
    <source>
        <dbReference type="PROSITE" id="PS51668"/>
    </source>
</evidence>
<organism evidence="4 5">
    <name type="scientific">Pseudidiomarina donghaiensis</name>
    <dbReference type="NCBI Taxonomy" id="519452"/>
    <lineage>
        <taxon>Bacteria</taxon>
        <taxon>Pseudomonadati</taxon>
        <taxon>Pseudomonadota</taxon>
        <taxon>Gammaproteobacteria</taxon>
        <taxon>Alteromonadales</taxon>
        <taxon>Idiomarinaceae</taxon>
        <taxon>Pseudidiomarina</taxon>
    </lineage>
</organism>
<dbReference type="PANTHER" id="PTHR12818:SF0">
    <property type="entry name" value="TRNA (ADENINE(37)-N6)-METHYLTRANSFERASE"/>
    <property type="match status" value="1"/>
</dbReference>
<dbReference type="InterPro" id="IPR023368">
    <property type="entry name" value="UPF0066_cons_site"/>
</dbReference>